<dbReference type="Gene3D" id="3.90.25.10">
    <property type="entry name" value="UDP-galactose 4-epimerase, domain 1"/>
    <property type="match status" value="1"/>
</dbReference>
<sequence>MKIAVTGISGFVGPHLRRELESHGHEVIGVDRNAKETKTRACDLTNSATVYETILSEKPNAIIHLAALTSVKDSWDNPKKYLEVNTSMTRNLLDAINKTEKKTKILITSTSDVYGNQNQFPIKELATPHPENPYATSKLAQEQLVDNFIDIHAVISRSFNHTGPGASDALVVGTFAKQIVACEKGIQKEIKVGNLGVSRDFLDVRDVAQAYRLLIERGKTHEIYNICSGKPTKISWILDFLLSQSTAKIEVRQDPDRMRPSDVQQFWGSFEKIKSETGWSPKIPFEQTLIDTLEYWRTRE</sequence>
<dbReference type="Proteomes" id="UP000228711">
    <property type="component" value="Unassembled WGS sequence"/>
</dbReference>
<comment type="caution">
    <text evidence="2">The sequence shown here is derived from an EMBL/GenBank/DDBJ whole genome shotgun (WGS) entry which is preliminary data.</text>
</comment>
<dbReference type="InterPro" id="IPR036291">
    <property type="entry name" value="NAD(P)-bd_dom_sf"/>
</dbReference>
<proteinExistence type="predicted"/>
<evidence type="ECO:0000259" key="1">
    <source>
        <dbReference type="Pfam" id="PF16363"/>
    </source>
</evidence>
<organism evidence="2 3">
    <name type="scientific">Candidatus Kerfeldbacteria bacterium CG08_land_8_20_14_0_20_42_7</name>
    <dbReference type="NCBI Taxonomy" id="2014245"/>
    <lineage>
        <taxon>Bacteria</taxon>
        <taxon>Candidatus Kerfeldiibacteriota</taxon>
    </lineage>
</organism>
<gene>
    <name evidence="2" type="ORF">COT25_01620</name>
</gene>
<dbReference type="SUPFAM" id="SSF51735">
    <property type="entry name" value="NAD(P)-binding Rossmann-fold domains"/>
    <property type="match status" value="1"/>
</dbReference>
<name>A0A2H0YVF0_9BACT</name>
<dbReference type="EMBL" id="PEXV01000061">
    <property type="protein sequence ID" value="PIS41713.1"/>
    <property type="molecule type" value="Genomic_DNA"/>
</dbReference>
<dbReference type="PANTHER" id="PTHR43245:SF13">
    <property type="entry name" value="UDP-D-APIOSE_UDP-D-XYLOSE SYNTHASE 2"/>
    <property type="match status" value="1"/>
</dbReference>
<evidence type="ECO:0000313" key="2">
    <source>
        <dbReference type="EMBL" id="PIS41713.1"/>
    </source>
</evidence>
<dbReference type="InterPro" id="IPR050177">
    <property type="entry name" value="Lipid_A_modif_metabolic_enz"/>
</dbReference>
<evidence type="ECO:0000313" key="3">
    <source>
        <dbReference type="Proteomes" id="UP000228711"/>
    </source>
</evidence>
<reference evidence="3" key="1">
    <citation type="submission" date="2017-09" db="EMBL/GenBank/DDBJ databases">
        <title>Depth-based differentiation of microbial function through sediment-hosted aquifers and enrichment of novel symbionts in the deep terrestrial subsurface.</title>
        <authorList>
            <person name="Probst A.J."/>
            <person name="Ladd B."/>
            <person name="Jarett J.K."/>
            <person name="Geller-Mcgrath D.E."/>
            <person name="Sieber C.M.K."/>
            <person name="Emerson J.B."/>
            <person name="Anantharaman K."/>
            <person name="Thomas B.C."/>
            <person name="Malmstrom R."/>
            <person name="Stieglmeier M."/>
            <person name="Klingl A."/>
            <person name="Woyke T."/>
            <person name="Ryan C.M."/>
            <person name="Banfield J.F."/>
        </authorList>
    </citation>
    <scope>NUCLEOTIDE SEQUENCE [LARGE SCALE GENOMIC DNA]</scope>
</reference>
<dbReference type="AlphaFoldDB" id="A0A2H0YVF0"/>
<protein>
    <submittedName>
        <fullName evidence="2">GDP-mannose 4,6 dehydratase</fullName>
    </submittedName>
</protein>
<accession>A0A2H0YVF0</accession>
<dbReference type="Gene3D" id="3.40.50.720">
    <property type="entry name" value="NAD(P)-binding Rossmann-like Domain"/>
    <property type="match status" value="1"/>
</dbReference>
<feature type="domain" description="NAD(P)-binding" evidence="1">
    <location>
        <begin position="5"/>
        <end position="289"/>
    </location>
</feature>
<dbReference type="InterPro" id="IPR016040">
    <property type="entry name" value="NAD(P)-bd_dom"/>
</dbReference>
<dbReference type="PANTHER" id="PTHR43245">
    <property type="entry name" value="BIFUNCTIONAL POLYMYXIN RESISTANCE PROTEIN ARNA"/>
    <property type="match status" value="1"/>
</dbReference>
<dbReference type="Pfam" id="PF16363">
    <property type="entry name" value="GDP_Man_Dehyd"/>
    <property type="match status" value="1"/>
</dbReference>